<proteinExistence type="predicted"/>
<evidence type="ECO:0008006" key="4">
    <source>
        <dbReference type="Google" id="ProtNLM"/>
    </source>
</evidence>
<dbReference type="EMBL" id="CP046072">
    <property type="protein sequence ID" value="QSZ41622.1"/>
    <property type="molecule type" value="Genomic_DNA"/>
</dbReference>
<keyword evidence="1" id="KW-0732">Signal</keyword>
<dbReference type="Proteomes" id="UP000671852">
    <property type="component" value="Chromosome"/>
</dbReference>
<sequence length="154" mass="17561">MKKILIVAAVFLMTQLSVSANMMQNMRHANPLPNLVSLSLNNASTLKLSEAQIKDLKTWSRDNKPNMIKLIQLVISEEKALMMEALTTDKDVIKKAETMLDARREIIKIKTLCRENLRKILTKDQYAQVIAMFIENRKGNKGQKGMKGMQKGMR</sequence>
<dbReference type="KEGG" id="saqt:GJV85_05715"/>
<evidence type="ECO:0000313" key="2">
    <source>
        <dbReference type="EMBL" id="QSZ41622.1"/>
    </source>
</evidence>
<name>A0A975AZV9_9BACT</name>
<feature type="chain" id="PRO_5036823582" description="Periplasmic heavy metal sensor" evidence="1">
    <location>
        <begin position="21"/>
        <end position="154"/>
    </location>
</feature>
<dbReference type="Gene3D" id="1.20.120.1490">
    <property type="match status" value="1"/>
</dbReference>
<dbReference type="AlphaFoldDB" id="A0A975AZV9"/>
<keyword evidence="3" id="KW-1185">Reference proteome</keyword>
<protein>
    <recommendedName>
        <fullName evidence="4">Periplasmic heavy metal sensor</fullName>
    </recommendedName>
</protein>
<feature type="signal peptide" evidence="1">
    <location>
        <begin position="1"/>
        <end position="20"/>
    </location>
</feature>
<reference evidence="2" key="2">
    <citation type="submission" date="2021-04" db="EMBL/GenBank/DDBJ databases">
        <title>Isolation and characterization of a novel species of the genus Sulfurimonas.</title>
        <authorList>
            <person name="Fukui M."/>
        </authorList>
    </citation>
    <scope>NUCLEOTIDE SEQUENCE</scope>
    <source>
        <strain evidence="2">H1576</strain>
    </source>
</reference>
<evidence type="ECO:0000256" key="1">
    <source>
        <dbReference type="SAM" id="SignalP"/>
    </source>
</evidence>
<accession>A0A975AZV9</accession>
<reference evidence="2" key="1">
    <citation type="submission" date="2019-11" db="EMBL/GenBank/DDBJ databases">
        <authorList>
            <person name="Kojima H."/>
        </authorList>
    </citation>
    <scope>NUCLEOTIDE SEQUENCE</scope>
    <source>
        <strain evidence="2">H1576</strain>
    </source>
</reference>
<dbReference type="RefSeq" id="WP_207562905.1">
    <property type="nucleotide sequence ID" value="NZ_CP046072.1"/>
</dbReference>
<organism evidence="2 3">
    <name type="scientific">Sulfurimonas aquatica</name>
    <dbReference type="NCBI Taxonomy" id="2672570"/>
    <lineage>
        <taxon>Bacteria</taxon>
        <taxon>Pseudomonadati</taxon>
        <taxon>Campylobacterota</taxon>
        <taxon>Epsilonproteobacteria</taxon>
        <taxon>Campylobacterales</taxon>
        <taxon>Sulfurimonadaceae</taxon>
        <taxon>Sulfurimonas</taxon>
    </lineage>
</organism>
<gene>
    <name evidence="2" type="ORF">GJV85_05715</name>
</gene>
<evidence type="ECO:0000313" key="3">
    <source>
        <dbReference type="Proteomes" id="UP000671852"/>
    </source>
</evidence>